<evidence type="ECO:0000256" key="2">
    <source>
        <dbReference type="SAM" id="MobiDB-lite"/>
    </source>
</evidence>
<dbReference type="PANTHER" id="PTHR48228:SF4">
    <property type="entry name" value="BLR3030 PROTEIN"/>
    <property type="match status" value="1"/>
</dbReference>
<dbReference type="AlphaFoldDB" id="A0A9P4M0Q6"/>
<dbReference type="OrthoDB" id="5863171at2759"/>
<comment type="caution">
    <text evidence="3">The sequence shown here is derived from an EMBL/GenBank/DDBJ whole genome shotgun (WGS) entry which is preliminary data.</text>
</comment>
<accession>A0A9P4M0Q6</accession>
<evidence type="ECO:0000313" key="3">
    <source>
        <dbReference type="EMBL" id="KAF2093851.1"/>
    </source>
</evidence>
<dbReference type="PANTHER" id="PTHR48228">
    <property type="entry name" value="SUCCINYL-COA--D-CITRAMALATE COA-TRANSFERASE"/>
    <property type="match status" value="1"/>
</dbReference>
<dbReference type="Proteomes" id="UP000799772">
    <property type="component" value="Unassembled WGS sequence"/>
</dbReference>
<dbReference type="InterPro" id="IPR050509">
    <property type="entry name" value="CoA-transferase_III"/>
</dbReference>
<organism evidence="3 4">
    <name type="scientific">Rhizodiscina lignyota</name>
    <dbReference type="NCBI Taxonomy" id="1504668"/>
    <lineage>
        <taxon>Eukaryota</taxon>
        <taxon>Fungi</taxon>
        <taxon>Dikarya</taxon>
        <taxon>Ascomycota</taxon>
        <taxon>Pezizomycotina</taxon>
        <taxon>Dothideomycetes</taxon>
        <taxon>Pleosporomycetidae</taxon>
        <taxon>Aulographales</taxon>
        <taxon>Rhizodiscinaceae</taxon>
        <taxon>Rhizodiscina</taxon>
    </lineage>
</organism>
<reference evidence="3" key="1">
    <citation type="journal article" date="2020" name="Stud. Mycol.">
        <title>101 Dothideomycetes genomes: a test case for predicting lifestyles and emergence of pathogens.</title>
        <authorList>
            <person name="Haridas S."/>
            <person name="Albert R."/>
            <person name="Binder M."/>
            <person name="Bloem J."/>
            <person name="Labutti K."/>
            <person name="Salamov A."/>
            <person name="Andreopoulos B."/>
            <person name="Baker S."/>
            <person name="Barry K."/>
            <person name="Bills G."/>
            <person name="Bluhm B."/>
            <person name="Cannon C."/>
            <person name="Castanera R."/>
            <person name="Culley D."/>
            <person name="Daum C."/>
            <person name="Ezra D."/>
            <person name="Gonzalez J."/>
            <person name="Henrissat B."/>
            <person name="Kuo A."/>
            <person name="Liang C."/>
            <person name="Lipzen A."/>
            <person name="Lutzoni F."/>
            <person name="Magnuson J."/>
            <person name="Mondo S."/>
            <person name="Nolan M."/>
            <person name="Ohm R."/>
            <person name="Pangilinan J."/>
            <person name="Park H.-J."/>
            <person name="Ramirez L."/>
            <person name="Alfaro M."/>
            <person name="Sun H."/>
            <person name="Tritt A."/>
            <person name="Yoshinaga Y."/>
            <person name="Zwiers L.-H."/>
            <person name="Turgeon B."/>
            <person name="Goodwin S."/>
            <person name="Spatafora J."/>
            <person name="Crous P."/>
            <person name="Grigoriev I."/>
        </authorList>
    </citation>
    <scope>NUCLEOTIDE SEQUENCE</scope>
    <source>
        <strain evidence="3">CBS 133067</strain>
    </source>
</reference>
<keyword evidence="4" id="KW-1185">Reference proteome</keyword>
<dbReference type="InterPro" id="IPR023606">
    <property type="entry name" value="CoA-Trfase_III_dom_1_sf"/>
</dbReference>
<comment type="similarity">
    <text evidence="1">Belongs to the CoA-transferase III family.</text>
</comment>
<name>A0A9P4M0Q6_9PEZI</name>
<feature type="compositionally biased region" description="Polar residues" evidence="2">
    <location>
        <begin position="1"/>
        <end position="15"/>
    </location>
</feature>
<sequence>MASVQNNVEAHQNGISGELPPGAPDRSSFTTMDSVKHIWLGMGLPKEALDSISFSDEGLGLPSSFKVGHIAQASIGLSVLVAALIHSLRNNIEVPHVSVPLRHACAEFLSERFCSVAGQKFEHPWALGGLYKASDGYVRIHDAFPNHRFGALALLGLGKDATREDIRQKVLKWAAIDLEREAFNNKIVIAALRSYMQWDAAPHSKAIATFPIQIRKLAPGPKGLSPRIGAGADKCLRGVRVVEMSRVIATPVAGRTLAAHGADVIWVTSPNLPDLPNLDRDSARGKRSIQLDIRVPQDKAKLLELLKDADIFIQGYRPGSLAAKGLEPEELVKINPNIICGSLCAYGNSGPWAKNRGFDSLVQTCSGMNVSEAEHYGDGSPARPTPCQALDHGSGYFLATAVMAALYKRATEGGSYAVDVSLAATMKYLRSLGQYEGKSGFACDDMKKAKDVEELMARSISGFGEYHYLTHSAQIDGVKVGWDRMPVPLGSDEAVWI</sequence>
<feature type="region of interest" description="Disordered" evidence="2">
    <location>
        <begin position="1"/>
        <end position="29"/>
    </location>
</feature>
<dbReference type="GO" id="GO:0003824">
    <property type="term" value="F:catalytic activity"/>
    <property type="evidence" value="ECO:0007669"/>
    <property type="project" value="InterPro"/>
</dbReference>
<evidence type="ECO:0000313" key="4">
    <source>
        <dbReference type="Proteomes" id="UP000799772"/>
    </source>
</evidence>
<proteinExistence type="inferred from homology"/>
<dbReference type="Gene3D" id="3.40.50.10540">
    <property type="entry name" value="Crotonobetainyl-coa:carnitine coa-transferase, domain 1"/>
    <property type="match status" value="1"/>
</dbReference>
<gene>
    <name evidence="3" type="ORF">NA57DRAFT_47360</name>
</gene>
<dbReference type="EMBL" id="ML978136">
    <property type="protein sequence ID" value="KAF2093851.1"/>
    <property type="molecule type" value="Genomic_DNA"/>
</dbReference>
<dbReference type="InterPro" id="IPR003673">
    <property type="entry name" value="CoA-Trfase_fam_III"/>
</dbReference>
<evidence type="ECO:0000256" key="1">
    <source>
        <dbReference type="ARBA" id="ARBA00008383"/>
    </source>
</evidence>
<protein>
    <submittedName>
        <fullName evidence="3">CoA-transferase family III</fullName>
    </submittedName>
</protein>
<dbReference type="Pfam" id="PF02515">
    <property type="entry name" value="CoA_transf_3"/>
    <property type="match status" value="1"/>
</dbReference>
<dbReference type="SUPFAM" id="SSF89796">
    <property type="entry name" value="CoA-transferase family III (CaiB/BaiF)"/>
    <property type="match status" value="2"/>
</dbReference>